<name>A0A0A8ZW82_ARUDO</name>
<proteinExistence type="predicted"/>
<dbReference type="EMBL" id="GBRH01255897">
    <property type="protein sequence ID" value="JAD41998.1"/>
    <property type="molecule type" value="Transcribed_RNA"/>
</dbReference>
<organism evidence="1">
    <name type="scientific">Arundo donax</name>
    <name type="common">Giant reed</name>
    <name type="synonym">Donax arundinaceus</name>
    <dbReference type="NCBI Taxonomy" id="35708"/>
    <lineage>
        <taxon>Eukaryota</taxon>
        <taxon>Viridiplantae</taxon>
        <taxon>Streptophyta</taxon>
        <taxon>Embryophyta</taxon>
        <taxon>Tracheophyta</taxon>
        <taxon>Spermatophyta</taxon>
        <taxon>Magnoliopsida</taxon>
        <taxon>Liliopsida</taxon>
        <taxon>Poales</taxon>
        <taxon>Poaceae</taxon>
        <taxon>PACMAD clade</taxon>
        <taxon>Arundinoideae</taxon>
        <taxon>Arundineae</taxon>
        <taxon>Arundo</taxon>
    </lineage>
</organism>
<accession>A0A0A8ZW82</accession>
<evidence type="ECO:0000313" key="1">
    <source>
        <dbReference type="EMBL" id="JAD41998.1"/>
    </source>
</evidence>
<reference evidence="1" key="2">
    <citation type="journal article" date="2015" name="Data Brief">
        <title>Shoot transcriptome of the giant reed, Arundo donax.</title>
        <authorList>
            <person name="Barrero R.A."/>
            <person name="Guerrero F.D."/>
            <person name="Moolhuijzen P."/>
            <person name="Goolsby J.A."/>
            <person name="Tidwell J."/>
            <person name="Bellgard S.E."/>
            <person name="Bellgard M.I."/>
        </authorList>
    </citation>
    <scope>NUCLEOTIDE SEQUENCE</scope>
    <source>
        <tissue evidence="1">Shoot tissue taken approximately 20 cm above the soil surface</tissue>
    </source>
</reference>
<protein>
    <submittedName>
        <fullName evidence="1">Uncharacterized protein</fullName>
    </submittedName>
</protein>
<reference evidence="1" key="1">
    <citation type="submission" date="2014-09" db="EMBL/GenBank/DDBJ databases">
        <authorList>
            <person name="Magalhaes I.L.F."/>
            <person name="Oliveira U."/>
            <person name="Santos F.R."/>
            <person name="Vidigal T.H.D.A."/>
            <person name="Brescovit A.D."/>
            <person name="Santos A.J."/>
        </authorList>
    </citation>
    <scope>NUCLEOTIDE SEQUENCE</scope>
    <source>
        <tissue evidence="1">Shoot tissue taken approximately 20 cm above the soil surface</tissue>
    </source>
</reference>
<sequence>MVCYMDFGSCYLLLGGTNEQRKNHLHLDLE</sequence>
<dbReference type="AlphaFoldDB" id="A0A0A8ZW82"/>